<accession>F8BYE7</accession>
<dbReference type="OrthoDB" id="7432564at2"/>
<organism evidence="1 2">
    <name type="scientific">Afipia carboxidovorans (strain ATCC 49405 / DSM 1227 / KCTC 32145 / OM5)</name>
    <name type="common">Oligotropha carboxidovorans</name>
    <dbReference type="NCBI Taxonomy" id="504832"/>
    <lineage>
        <taxon>Bacteria</taxon>
        <taxon>Pseudomonadati</taxon>
        <taxon>Pseudomonadota</taxon>
        <taxon>Alphaproteobacteria</taxon>
        <taxon>Hyphomicrobiales</taxon>
        <taxon>Nitrobacteraceae</taxon>
        <taxon>Afipia</taxon>
    </lineage>
</organism>
<keyword evidence="2" id="KW-1185">Reference proteome</keyword>
<name>F8BYE7_AFIC5</name>
<dbReference type="PATRIC" id="fig|504832.7.peg.3157"/>
<evidence type="ECO:0000313" key="2">
    <source>
        <dbReference type="Proteomes" id="UP000007730"/>
    </source>
</evidence>
<dbReference type="KEGG" id="ocg:OCA5_c29950"/>
<dbReference type="Proteomes" id="UP000007730">
    <property type="component" value="Chromosome"/>
</dbReference>
<gene>
    <name evidence="1" type="ordered locus">OCA5_c29950</name>
</gene>
<protein>
    <submittedName>
        <fullName evidence="1">Uncharacterized protein</fullName>
    </submittedName>
</protein>
<dbReference type="AlphaFoldDB" id="F8BYE7"/>
<dbReference type="eggNOG" id="ENOG502ZBWZ">
    <property type="taxonomic scope" value="Bacteria"/>
</dbReference>
<dbReference type="HOGENOM" id="CLU_097080_0_0_5"/>
<sequence>MPRLFAHGPSRDVERKEQTMAVKKAALASNWLSVTDVIQRLGRARENRDQHARLLNTLEGQVTQRRIDVERSLADLPSNERSKVVTRAVNGHRAELRRKSADARLALVREAGRLRDEVAAVRMHFESPMQILMRDSLGSERRSRLIGQIAQSGPTELASLAAFAAATKDKELGAALCTRVSMLPVHDRPFSSYELADALVGESHRNATKAVMEVERIAIETLHADSTFETGRTNLTRNLHSALMCRDEEAVGGDLSDLDTLTTAKEEE</sequence>
<proteinExistence type="predicted"/>
<evidence type="ECO:0000313" key="1">
    <source>
        <dbReference type="EMBL" id="AEI07682.1"/>
    </source>
</evidence>
<dbReference type="EMBL" id="CP002826">
    <property type="protein sequence ID" value="AEI07682.1"/>
    <property type="molecule type" value="Genomic_DNA"/>
</dbReference>
<reference evidence="1 2" key="1">
    <citation type="journal article" date="2011" name="J. Bacteriol.">
        <title>Complete genome sequences of the chemolithoautotrophic Oligotropha carboxidovorans strains OM4 and OM5.</title>
        <authorList>
            <person name="Volland S."/>
            <person name="Rachinger M."/>
            <person name="Strittmatter A."/>
            <person name="Daniel R."/>
            <person name="Gottschalk G."/>
            <person name="Meyer O."/>
        </authorList>
    </citation>
    <scope>NUCLEOTIDE SEQUENCE [LARGE SCALE GENOMIC DNA]</scope>
    <source>
        <strain evidence="2">ATCC 49405 / DSM 1227 / KCTC 32145 / OM5</strain>
    </source>
</reference>
<dbReference type="STRING" id="504832.OCA5_c29950"/>